<keyword evidence="5" id="KW-1185">Reference proteome</keyword>
<keyword evidence="1 4" id="KW-0808">Transferase</keyword>
<dbReference type="EMBL" id="ML992501">
    <property type="protein sequence ID" value="KAF2227703.1"/>
    <property type="molecule type" value="Genomic_DNA"/>
</dbReference>
<evidence type="ECO:0000256" key="2">
    <source>
        <dbReference type="SAM" id="MobiDB-lite"/>
    </source>
</evidence>
<feature type="domain" description="Trichothecene 3-O-acetyltransferase-like N-terminal" evidence="3">
    <location>
        <begin position="19"/>
        <end position="166"/>
    </location>
</feature>
<evidence type="ECO:0000256" key="1">
    <source>
        <dbReference type="ARBA" id="ARBA00022679"/>
    </source>
</evidence>
<dbReference type="Pfam" id="PF22664">
    <property type="entry name" value="TRI-like_N"/>
    <property type="match status" value="1"/>
</dbReference>
<evidence type="ECO:0000259" key="3">
    <source>
        <dbReference type="Pfam" id="PF22664"/>
    </source>
</evidence>
<dbReference type="AlphaFoldDB" id="A0A6A6GQR8"/>
<dbReference type="PANTHER" id="PTHR31896:SF64">
    <property type="entry name" value="TRICHOTHECENE 3-O-ACETYLTRANSFERASE"/>
    <property type="match status" value="1"/>
</dbReference>
<dbReference type="PANTHER" id="PTHR31896">
    <property type="entry name" value="FAMILY REGULATORY PROTEIN, PUTATIVE (AFU_ORTHOLOGUE AFUA_3G14730)-RELATED"/>
    <property type="match status" value="1"/>
</dbReference>
<organism evidence="4 5">
    <name type="scientific">Elsinoe ampelina</name>
    <dbReference type="NCBI Taxonomy" id="302913"/>
    <lineage>
        <taxon>Eukaryota</taxon>
        <taxon>Fungi</taxon>
        <taxon>Dikarya</taxon>
        <taxon>Ascomycota</taxon>
        <taxon>Pezizomycotina</taxon>
        <taxon>Dothideomycetes</taxon>
        <taxon>Dothideomycetidae</taxon>
        <taxon>Myriangiales</taxon>
        <taxon>Elsinoaceae</taxon>
        <taxon>Elsinoe</taxon>
    </lineage>
</organism>
<evidence type="ECO:0000313" key="4">
    <source>
        <dbReference type="EMBL" id="KAF2227703.1"/>
    </source>
</evidence>
<sequence length="447" mass="48979">MALNEDLDVFGHQPPLHKLYTQITLCYAVADARAIQANIEVIREGLGVLAKSFPWTAGQVVRDEEGNLRIQSLDKAPRLTIKDYSNDKEMPSLEQMRQARFPFSMLNESIVAPCPTLSHSIDGPVPTFLVQANIIRGGLLLTFNAGHDVMDLVGQHFIMHLLSKACKGQPFTPEDLTIGNPNRPSMIPLLDTTYHPGPELDPQRLPPAPSDPAPTSPFPPSPATWSYFLFSPTSLTTLKSHTTTTLPPTSPLISTDDALTALVYTRLTAARSPRLPASTPINLARAVDARRYLSLPAAYPGLCQNMTYHTFTAENLTSLPLGAIALHLRRAVDPAASDVGFRTRALATALARASARERSGFSFTAGVDGPKDMMLSSWSKVGMYEVDFGWGEPEAVRRPSFDGVEGLVYFMPKRGDGEVVVGVCLRGEDLERLRKDEVWGRWAEFVG</sequence>
<dbReference type="Proteomes" id="UP000799538">
    <property type="component" value="Unassembled WGS sequence"/>
</dbReference>
<dbReference type="InterPro" id="IPR051283">
    <property type="entry name" value="Sec_Metabolite_Acyltrans"/>
</dbReference>
<gene>
    <name evidence="4" type="ORF">BDZ85DRAFT_292773</name>
</gene>
<proteinExistence type="predicted"/>
<evidence type="ECO:0000313" key="5">
    <source>
        <dbReference type="Proteomes" id="UP000799538"/>
    </source>
</evidence>
<accession>A0A6A6GQR8</accession>
<dbReference type="InterPro" id="IPR054710">
    <property type="entry name" value="Tri101-like_N"/>
</dbReference>
<dbReference type="InterPro" id="IPR023213">
    <property type="entry name" value="CAT-like_dom_sf"/>
</dbReference>
<dbReference type="GO" id="GO:0016740">
    <property type="term" value="F:transferase activity"/>
    <property type="evidence" value="ECO:0007669"/>
    <property type="project" value="UniProtKB-KW"/>
</dbReference>
<dbReference type="OrthoDB" id="1862401at2759"/>
<name>A0A6A6GQR8_9PEZI</name>
<feature type="compositionally biased region" description="Pro residues" evidence="2">
    <location>
        <begin position="204"/>
        <end position="217"/>
    </location>
</feature>
<protein>
    <submittedName>
        <fullName evidence="4">Transferase</fullName>
    </submittedName>
</protein>
<reference evidence="5" key="1">
    <citation type="journal article" date="2020" name="Stud. Mycol.">
        <title>101 Dothideomycetes genomes: A test case for predicting lifestyles and emergence of pathogens.</title>
        <authorList>
            <person name="Haridas S."/>
            <person name="Albert R."/>
            <person name="Binder M."/>
            <person name="Bloem J."/>
            <person name="LaButti K."/>
            <person name="Salamov A."/>
            <person name="Andreopoulos B."/>
            <person name="Baker S."/>
            <person name="Barry K."/>
            <person name="Bills G."/>
            <person name="Bluhm B."/>
            <person name="Cannon C."/>
            <person name="Castanera R."/>
            <person name="Culley D."/>
            <person name="Daum C."/>
            <person name="Ezra D."/>
            <person name="Gonzalez J."/>
            <person name="Henrissat B."/>
            <person name="Kuo A."/>
            <person name="Liang C."/>
            <person name="Lipzen A."/>
            <person name="Lutzoni F."/>
            <person name="Magnuson J."/>
            <person name="Mondo S."/>
            <person name="Nolan M."/>
            <person name="Ohm R."/>
            <person name="Pangilinan J."/>
            <person name="Park H.-J."/>
            <person name="Ramirez L."/>
            <person name="Alfaro M."/>
            <person name="Sun H."/>
            <person name="Tritt A."/>
            <person name="Yoshinaga Y."/>
            <person name="Zwiers L.-H."/>
            <person name="Turgeon B."/>
            <person name="Goodwin S."/>
            <person name="Spatafora J."/>
            <person name="Crous P."/>
            <person name="Grigoriev I."/>
        </authorList>
    </citation>
    <scope>NUCLEOTIDE SEQUENCE [LARGE SCALE GENOMIC DNA]</scope>
    <source>
        <strain evidence="5">CECT 20119</strain>
    </source>
</reference>
<dbReference type="Gene3D" id="3.30.559.10">
    <property type="entry name" value="Chloramphenicol acetyltransferase-like domain"/>
    <property type="match status" value="2"/>
</dbReference>
<feature type="region of interest" description="Disordered" evidence="2">
    <location>
        <begin position="190"/>
        <end position="217"/>
    </location>
</feature>